<comment type="subcellular location">
    <subcellularLocation>
        <location evidence="1">Cell membrane</location>
        <topology evidence="1">Multi-pass membrane protein</topology>
    </subcellularLocation>
</comment>
<keyword evidence="5" id="KW-0472">Membrane</keyword>
<dbReference type="AlphaFoldDB" id="A0A0K0XTH1"/>
<evidence type="ECO:0000256" key="3">
    <source>
        <dbReference type="ARBA" id="ARBA00022692"/>
    </source>
</evidence>
<evidence type="ECO:0000256" key="1">
    <source>
        <dbReference type="ARBA" id="ARBA00004651"/>
    </source>
</evidence>
<keyword evidence="4" id="KW-1133">Transmembrane helix</keyword>
<name>A0A0K0XTH1_9GAMM</name>
<dbReference type="Proteomes" id="UP000066624">
    <property type="component" value="Chromosome"/>
</dbReference>
<proteinExistence type="predicted"/>
<dbReference type="PANTHER" id="PTHR30287">
    <property type="entry name" value="MEMBRANE COMPONENT OF PREDICTED ABC SUPERFAMILY METABOLITE UPTAKE TRANSPORTER"/>
    <property type="match status" value="1"/>
</dbReference>
<accession>A0A0K0XTH1</accession>
<gene>
    <name evidence="7" type="ORF">WM2015_573</name>
</gene>
<dbReference type="InterPro" id="IPR038766">
    <property type="entry name" value="Membrane_comp_ABC_pdt"/>
</dbReference>
<evidence type="ECO:0000313" key="7">
    <source>
        <dbReference type="EMBL" id="AKS40955.1"/>
    </source>
</evidence>
<keyword evidence="8" id="KW-1185">Reference proteome</keyword>
<evidence type="ECO:0000256" key="5">
    <source>
        <dbReference type="ARBA" id="ARBA00023136"/>
    </source>
</evidence>
<feature type="domain" description="ABC3 transporter permease C-terminal" evidence="6">
    <location>
        <begin position="242"/>
        <end position="359"/>
    </location>
</feature>
<keyword evidence="3" id="KW-0812">Transmembrane</keyword>
<feature type="domain" description="ABC3 transporter permease C-terminal" evidence="6">
    <location>
        <begin position="689"/>
        <end position="808"/>
    </location>
</feature>
<evidence type="ECO:0000256" key="2">
    <source>
        <dbReference type="ARBA" id="ARBA00022475"/>
    </source>
</evidence>
<dbReference type="EMBL" id="CP012154">
    <property type="protein sequence ID" value="AKS40955.1"/>
    <property type="molecule type" value="Genomic_DNA"/>
</dbReference>
<evidence type="ECO:0000256" key="4">
    <source>
        <dbReference type="ARBA" id="ARBA00022989"/>
    </source>
</evidence>
<dbReference type="RefSeq" id="WP_049724629.1">
    <property type="nucleotide sequence ID" value="NZ_CP012154.1"/>
</dbReference>
<dbReference type="KEGG" id="wma:WM2015_573"/>
<dbReference type="GO" id="GO:0005886">
    <property type="term" value="C:plasma membrane"/>
    <property type="evidence" value="ECO:0007669"/>
    <property type="project" value="UniProtKB-SubCell"/>
</dbReference>
<sequence>MTLLLRSSRRFFYRHPAQLALALIGIAAGVAVVTGVALLRGQLLDSLDAASRALSGDRSLRIEARAGGELEDGDYVELRLRRGSPALQPFLSATVSAGDVRLELIATDPLSASAESGTSPALGAGLMARPDAALINAATAERLGVTPGQTLSLRHEGRQIKVEILERLDGQAWLDNRLLMDIAGAQDLLERPGQLSWIAAPAEAEAWLKANLPEDLRLIEPETRRAGLDRLTRGMRINLTALSLLALLVGLFVVHSVLSFLLVQRQRQIAMLRAIGVTRGRLTAWLLLEALALSFLGCLIGLGLGTELARALLGLVQSPAAELYGLVTGQQILPSRTLYLGILALTLGMTTISVSGLLRTAFRIQPGQAPAFQQRAADPGPGLAGLAIAVTALVMVGLLAIWISDSLIAALIALFLWLCACALLAPRLGLAVLGRLPRLLPDAAPARALGMLAGSRRRLSPSLAALSLALGLSAGMALMVGGFRTAVDDWVTRLLRADAYLSIDGRELDQAQIDSIGQWPEIAALSSVRQTRRQDGSRLMAYDLPEQARTGFEFLQGGSTEDWAAFEAGSAVFISEPFARRQALVRSDTISLEGPDGLRPYSILGIYRDYASDAGQIAIRGAHYRVRFSDPARDSVGLYLSPGQSLPLLETMAMRLGEPTERLRLTLRDSVRRITLAVFDRTFRITQALAVLVGTIAVVCLVSALLALGLERRREYATLRALGLTQSGLGAWILTQTLGLALVAALLAIPISLLIHGVLSGLVQPRAFGWSVPLSLSLGPWLQLLPLAAAAGLLGGLLPAWSIARRPPAGQLRAR</sequence>
<dbReference type="PANTHER" id="PTHR30287:SF2">
    <property type="entry name" value="BLL1001 PROTEIN"/>
    <property type="match status" value="1"/>
</dbReference>
<protein>
    <recommendedName>
        <fullName evidence="6">ABC3 transporter permease C-terminal domain-containing protein</fullName>
    </recommendedName>
</protein>
<dbReference type="STRING" id="1579979.WM2015_573"/>
<dbReference type="Pfam" id="PF02687">
    <property type="entry name" value="FtsX"/>
    <property type="match status" value="2"/>
</dbReference>
<dbReference type="InterPro" id="IPR003838">
    <property type="entry name" value="ABC3_permease_C"/>
</dbReference>
<evidence type="ECO:0000313" key="8">
    <source>
        <dbReference type="Proteomes" id="UP000066624"/>
    </source>
</evidence>
<organism evidence="7 8">
    <name type="scientific">Wenzhouxiangella marina</name>
    <dbReference type="NCBI Taxonomy" id="1579979"/>
    <lineage>
        <taxon>Bacteria</taxon>
        <taxon>Pseudomonadati</taxon>
        <taxon>Pseudomonadota</taxon>
        <taxon>Gammaproteobacteria</taxon>
        <taxon>Chromatiales</taxon>
        <taxon>Wenzhouxiangellaceae</taxon>
        <taxon>Wenzhouxiangella</taxon>
    </lineage>
</organism>
<evidence type="ECO:0000259" key="6">
    <source>
        <dbReference type="Pfam" id="PF02687"/>
    </source>
</evidence>
<dbReference type="OrthoDB" id="343744at2"/>
<keyword evidence="2" id="KW-1003">Cell membrane</keyword>
<reference evidence="7 8" key="1">
    <citation type="submission" date="2015-07" db="EMBL/GenBank/DDBJ databases">
        <authorList>
            <person name="Noorani M."/>
        </authorList>
    </citation>
    <scope>NUCLEOTIDE SEQUENCE [LARGE SCALE GENOMIC DNA]</scope>
    <source>
        <strain evidence="7 8">KCTC 42284</strain>
    </source>
</reference>